<protein>
    <recommendedName>
        <fullName evidence="3">Outer membrane lipoprotein BamD-like domain-containing protein</fullName>
    </recommendedName>
</protein>
<keyword evidence="2" id="KW-0802">TPR repeat</keyword>
<dbReference type="AlphaFoldDB" id="A0A2M7YGK1"/>
<dbReference type="SMART" id="SM00028">
    <property type="entry name" value="TPR"/>
    <property type="match status" value="4"/>
</dbReference>
<dbReference type="SUPFAM" id="SSF48452">
    <property type="entry name" value="TPR-like"/>
    <property type="match status" value="1"/>
</dbReference>
<gene>
    <name evidence="4" type="ORF">CO162_02870</name>
</gene>
<evidence type="ECO:0000259" key="3">
    <source>
        <dbReference type="Pfam" id="PF13525"/>
    </source>
</evidence>
<dbReference type="InterPro" id="IPR006597">
    <property type="entry name" value="Sel1-like"/>
</dbReference>
<dbReference type="EMBL" id="PFWI01000094">
    <property type="protein sequence ID" value="PJA62094.1"/>
    <property type="molecule type" value="Genomic_DNA"/>
</dbReference>
<dbReference type="InterPro" id="IPR019734">
    <property type="entry name" value="TPR_rpt"/>
</dbReference>
<accession>A0A2M7YGK1</accession>
<keyword evidence="1" id="KW-0732">Signal</keyword>
<dbReference type="InterPro" id="IPR011990">
    <property type="entry name" value="TPR-like_helical_dom_sf"/>
</dbReference>
<dbReference type="PROSITE" id="PS50005">
    <property type="entry name" value="TPR"/>
    <property type="match status" value="3"/>
</dbReference>
<dbReference type="Proteomes" id="UP000229213">
    <property type="component" value="Unassembled WGS sequence"/>
</dbReference>
<feature type="repeat" description="TPR" evidence="2">
    <location>
        <begin position="82"/>
        <end position="115"/>
    </location>
</feature>
<feature type="domain" description="Outer membrane lipoprotein BamD-like" evidence="3">
    <location>
        <begin position="152"/>
        <end position="304"/>
    </location>
</feature>
<evidence type="ECO:0000313" key="5">
    <source>
        <dbReference type="Proteomes" id="UP000229213"/>
    </source>
</evidence>
<name>A0A2M7YGK1_9BACT</name>
<proteinExistence type="predicted"/>
<comment type="caution">
    <text evidence="4">The sequence shown here is derived from an EMBL/GenBank/DDBJ whole genome shotgun (WGS) entry which is preliminary data.</text>
</comment>
<feature type="repeat" description="TPR" evidence="2">
    <location>
        <begin position="265"/>
        <end position="298"/>
    </location>
</feature>
<sequence length="312" mass="36974">MRHFKFFLIVLICIITFSGNLFAYWIWTPKTNRWINPKYSVKDTPKEQFDWAESFVKSDDLNKAIKKHEQLIEYYPTSSYAVMSQYRIGELYFKKGDDLKAFWAFQKTIENYPKTSLINEIVAKEFEIANSLFNGRRKRFAKIPITGSRKTAELFEKIVENEPFSKYAAESQYKIGLSYLRENDEEKAKEAFEKVADNYPKTKWAEEASYQLIVFSTKKNQRITKDQSHLSETIEKCKEFKSTFSESKKEEQINALMENARQKEAEKLYQIGLFYERKRESKAATIYYEKIIRLYPETSASKTAEEKLKKLK</sequence>
<feature type="repeat" description="TPR" evidence="2">
    <location>
        <begin position="169"/>
        <end position="202"/>
    </location>
</feature>
<dbReference type="Pfam" id="PF13525">
    <property type="entry name" value="YfiO"/>
    <property type="match status" value="2"/>
</dbReference>
<feature type="domain" description="Outer membrane lipoprotein BamD-like" evidence="3">
    <location>
        <begin position="43"/>
        <end position="116"/>
    </location>
</feature>
<evidence type="ECO:0000313" key="4">
    <source>
        <dbReference type="EMBL" id="PJA62094.1"/>
    </source>
</evidence>
<dbReference type="Gene3D" id="1.25.40.10">
    <property type="entry name" value="Tetratricopeptide repeat domain"/>
    <property type="match status" value="2"/>
</dbReference>
<dbReference type="SMART" id="SM00671">
    <property type="entry name" value="SEL1"/>
    <property type="match status" value="3"/>
</dbReference>
<evidence type="ECO:0000256" key="2">
    <source>
        <dbReference type="PROSITE-ProRule" id="PRU00339"/>
    </source>
</evidence>
<reference evidence="5" key="1">
    <citation type="submission" date="2017-09" db="EMBL/GenBank/DDBJ databases">
        <title>Depth-based differentiation of microbial function through sediment-hosted aquifers and enrichment of novel symbionts in the deep terrestrial subsurface.</title>
        <authorList>
            <person name="Probst A.J."/>
            <person name="Ladd B."/>
            <person name="Jarett J.K."/>
            <person name="Geller-Mcgrath D.E."/>
            <person name="Sieber C.M.K."/>
            <person name="Emerson J.B."/>
            <person name="Anantharaman K."/>
            <person name="Thomas B.C."/>
            <person name="Malmstrom R."/>
            <person name="Stieglmeier M."/>
            <person name="Klingl A."/>
            <person name="Woyke T."/>
            <person name="Ryan C.M."/>
            <person name="Banfield J.F."/>
        </authorList>
    </citation>
    <scope>NUCLEOTIDE SEQUENCE [LARGE SCALE GENOMIC DNA]</scope>
</reference>
<organism evidence="4 5">
    <name type="scientific">bacterium (Candidatus Ratteibacteria) CG_4_9_14_3_um_filter_41_21</name>
    <dbReference type="NCBI Taxonomy" id="2014289"/>
    <lineage>
        <taxon>Bacteria</taxon>
        <taxon>Candidatus Ratteibacteria</taxon>
    </lineage>
</organism>
<dbReference type="InterPro" id="IPR039565">
    <property type="entry name" value="BamD-like"/>
</dbReference>
<evidence type="ECO:0000256" key="1">
    <source>
        <dbReference type="ARBA" id="ARBA00022729"/>
    </source>
</evidence>